<dbReference type="InterPro" id="IPR001841">
    <property type="entry name" value="Znf_RING"/>
</dbReference>
<evidence type="ECO:0000256" key="2">
    <source>
        <dbReference type="SAM" id="Coils"/>
    </source>
</evidence>
<dbReference type="EMBL" id="JAEPRD010000123">
    <property type="protein sequence ID" value="KAG2197720.1"/>
    <property type="molecule type" value="Genomic_DNA"/>
</dbReference>
<keyword evidence="2" id="KW-0175">Coiled coil</keyword>
<name>A0A8H7UVZ2_9FUNG</name>
<keyword evidence="5" id="KW-1185">Reference proteome</keyword>
<dbReference type="SMART" id="SM00184">
    <property type="entry name" value="RING"/>
    <property type="match status" value="1"/>
</dbReference>
<dbReference type="GO" id="GO:0008270">
    <property type="term" value="F:zinc ion binding"/>
    <property type="evidence" value="ECO:0007669"/>
    <property type="project" value="UniProtKB-KW"/>
</dbReference>
<organism evidence="4 5">
    <name type="scientific">Mucor saturninus</name>
    <dbReference type="NCBI Taxonomy" id="64648"/>
    <lineage>
        <taxon>Eukaryota</taxon>
        <taxon>Fungi</taxon>
        <taxon>Fungi incertae sedis</taxon>
        <taxon>Mucoromycota</taxon>
        <taxon>Mucoromycotina</taxon>
        <taxon>Mucoromycetes</taxon>
        <taxon>Mucorales</taxon>
        <taxon>Mucorineae</taxon>
        <taxon>Mucoraceae</taxon>
        <taxon>Mucor</taxon>
    </lineage>
</organism>
<evidence type="ECO:0000313" key="4">
    <source>
        <dbReference type="EMBL" id="KAG2197720.1"/>
    </source>
</evidence>
<dbReference type="Gene3D" id="3.30.40.10">
    <property type="entry name" value="Zinc/RING finger domain, C3HC4 (zinc finger)"/>
    <property type="match status" value="1"/>
</dbReference>
<keyword evidence="1" id="KW-0862">Zinc</keyword>
<dbReference type="Proteomes" id="UP000603453">
    <property type="component" value="Unassembled WGS sequence"/>
</dbReference>
<evidence type="ECO:0000256" key="1">
    <source>
        <dbReference type="PROSITE-ProRule" id="PRU00175"/>
    </source>
</evidence>
<dbReference type="PROSITE" id="PS50089">
    <property type="entry name" value="ZF_RING_2"/>
    <property type="match status" value="1"/>
</dbReference>
<feature type="domain" description="RING-type" evidence="3">
    <location>
        <begin position="5"/>
        <end position="47"/>
    </location>
</feature>
<dbReference type="InterPro" id="IPR013083">
    <property type="entry name" value="Znf_RING/FYVE/PHD"/>
</dbReference>
<proteinExistence type="predicted"/>
<evidence type="ECO:0000259" key="3">
    <source>
        <dbReference type="PROSITE" id="PS50089"/>
    </source>
</evidence>
<evidence type="ECO:0000313" key="5">
    <source>
        <dbReference type="Proteomes" id="UP000603453"/>
    </source>
</evidence>
<accession>A0A8H7UVZ2</accession>
<feature type="coiled-coil region" evidence="2">
    <location>
        <begin position="113"/>
        <end position="197"/>
    </location>
</feature>
<sequence>MDYICTICTDSLEGTDDKAAVLRCGHTFHRLCITTCVDIFKKCPLCNLPSNKTHVKDIFLNSNTAFEAAEDIEAKHALKESRFANKYLMAKVCVQQKQVKELTVAAYNSKLDAETAQRREAQFGEQVEEFERKNFAIKKMQANQTKVLSEKVEKLKINVKQNEKEWLLRIKKRETEIAALNDELANLQEALDVQEVKTEICKKKIEIAEASLSAKDRDALHLTYQIKLLNDKKDFITNKATSTRS</sequence>
<reference evidence="4" key="1">
    <citation type="submission" date="2020-12" db="EMBL/GenBank/DDBJ databases">
        <title>Metabolic potential, ecology and presence of endohyphal bacteria is reflected in genomic diversity of Mucoromycotina.</title>
        <authorList>
            <person name="Muszewska A."/>
            <person name="Okrasinska A."/>
            <person name="Steczkiewicz K."/>
            <person name="Drgas O."/>
            <person name="Orlowska M."/>
            <person name="Perlinska-Lenart U."/>
            <person name="Aleksandrzak-Piekarczyk T."/>
            <person name="Szatraj K."/>
            <person name="Zielenkiewicz U."/>
            <person name="Pilsyk S."/>
            <person name="Malc E."/>
            <person name="Mieczkowski P."/>
            <person name="Kruszewska J.S."/>
            <person name="Biernat P."/>
            <person name="Pawlowska J."/>
        </authorList>
    </citation>
    <scope>NUCLEOTIDE SEQUENCE</scope>
    <source>
        <strain evidence="4">WA0000017839</strain>
    </source>
</reference>
<protein>
    <recommendedName>
        <fullName evidence="3">RING-type domain-containing protein</fullName>
    </recommendedName>
</protein>
<comment type="caution">
    <text evidence="4">The sequence shown here is derived from an EMBL/GenBank/DDBJ whole genome shotgun (WGS) entry which is preliminary data.</text>
</comment>
<keyword evidence="1" id="KW-0479">Metal-binding</keyword>
<dbReference type="OrthoDB" id="6105938at2759"/>
<dbReference type="Pfam" id="PF13639">
    <property type="entry name" value="zf-RING_2"/>
    <property type="match status" value="1"/>
</dbReference>
<gene>
    <name evidence="4" type="ORF">INT47_007954</name>
</gene>
<keyword evidence="1" id="KW-0863">Zinc-finger</keyword>
<dbReference type="AlphaFoldDB" id="A0A8H7UVZ2"/>
<dbReference type="SUPFAM" id="SSF57850">
    <property type="entry name" value="RING/U-box"/>
    <property type="match status" value="1"/>
</dbReference>